<proteinExistence type="predicted"/>
<dbReference type="HOGENOM" id="CLU_1406692_0_0_3"/>
<reference evidence="2" key="1">
    <citation type="journal article" date="2013" name="Proc. Natl. Acad. Sci. U.S.A.">
        <title>Improving the coverage of the cyanobacterial phylum using diversity-driven genome sequencing.</title>
        <authorList>
            <person name="Shih P.M."/>
            <person name="Wu D."/>
            <person name="Latifi A."/>
            <person name="Axen S.D."/>
            <person name="Fewer D.P."/>
            <person name="Talla E."/>
            <person name="Calteau A."/>
            <person name="Cai F."/>
            <person name="Tandeau de Marsac N."/>
            <person name="Rippka R."/>
            <person name="Herdman M."/>
            <person name="Sivonen K."/>
            <person name="Coursin T."/>
            <person name="Laurent T."/>
            <person name="Goodwin L."/>
            <person name="Nolan M."/>
            <person name="Davenport K.W."/>
            <person name="Han C.S."/>
            <person name="Rubin E.M."/>
            <person name="Eisen J.A."/>
            <person name="Woyke T."/>
            <person name="Gugger M."/>
            <person name="Kerfeld C.A."/>
        </authorList>
    </citation>
    <scope>NUCLEOTIDE SEQUENCE [LARGE SCALE GENOMIC DNA]</scope>
    <source>
        <strain evidence="2">ATCC 27147 / PCC 6307</strain>
    </source>
</reference>
<accession>K9PBV6</accession>
<name>K9PBV6_CYAGP</name>
<dbReference type="STRING" id="292564.Cyagr_2983"/>
<dbReference type="EMBL" id="CP003495">
    <property type="protein sequence ID" value="AFY30069.1"/>
    <property type="molecule type" value="Genomic_DNA"/>
</dbReference>
<evidence type="ECO:0000313" key="1">
    <source>
        <dbReference type="EMBL" id="AFY30069.1"/>
    </source>
</evidence>
<dbReference type="Proteomes" id="UP000010388">
    <property type="component" value="Chromosome"/>
</dbReference>
<sequence>MVSIPLLPAVRRTCLAIGLGLALALLPPGARLLAATVCVLTPRLALNARAEAVAAVPVGAPTILSTESLEEVRIERAGELLWQQRALPGEPIEGPIAWPLAPIRPGQQFQLLLRPVGVRRDDFAIILLEGDPAERMERAQRELDGLGRDPLAWWASIQRTFDRGDLSLGLALLYAIEGPASPRLDNLRRAVFQAGCGAP</sequence>
<protein>
    <submittedName>
        <fullName evidence="1">Uncharacterized protein</fullName>
    </submittedName>
</protein>
<dbReference type="eggNOG" id="ENOG50308AN">
    <property type="taxonomic scope" value="Bacteria"/>
</dbReference>
<dbReference type="RefSeq" id="WP_015110503.1">
    <property type="nucleotide sequence ID" value="NC_019675.1"/>
</dbReference>
<gene>
    <name evidence="1" type="ordered locus">Cyagr_2983</name>
</gene>
<organism evidence="1 2">
    <name type="scientific">Cyanobium gracile (strain ATCC 27147 / PCC 6307)</name>
    <dbReference type="NCBI Taxonomy" id="292564"/>
    <lineage>
        <taxon>Bacteria</taxon>
        <taxon>Bacillati</taxon>
        <taxon>Cyanobacteriota</taxon>
        <taxon>Cyanophyceae</taxon>
        <taxon>Synechococcales</taxon>
        <taxon>Prochlorococcaceae</taxon>
        <taxon>Cyanobium</taxon>
    </lineage>
</organism>
<dbReference type="KEGG" id="cgc:Cyagr_2983"/>
<evidence type="ECO:0000313" key="2">
    <source>
        <dbReference type="Proteomes" id="UP000010388"/>
    </source>
</evidence>
<dbReference type="AlphaFoldDB" id="K9PBV6"/>